<evidence type="ECO:0000313" key="2">
    <source>
        <dbReference type="Proteomes" id="UP000789396"/>
    </source>
</evidence>
<feature type="non-terminal residue" evidence="1">
    <location>
        <position position="95"/>
    </location>
</feature>
<proteinExistence type="predicted"/>
<sequence>FFYNLIVWNHATFNDEDVHTINDMLLFYEKDTIVFVCDAMIENKVNKKFEHFETKFATNNTSFCWTKNENTIVNFLKEKFYYYYIRSKTLLKDDN</sequence>
<gene>
    <name evidence="1" type="ORF">RFULGI_LOCUS14846</name>
</gene>
<accession>A0A9N9NYE6</accession>
<feature type="non-terminal residue" evidence="1">
    <location>
        <position position="1"/>
    </location>
</feature>
<keyword evidence="2" id="KW-1185">Reference proteome</keyword>
<comment type="caution">
    <text evidence="1">The sequence shown here is derived from an EMBL/GenBank/DDBJ whole genome shotgun (WGS) entry which is preliminary data.</text>
</comment>
<dbReference type="AlphaFoldDB" id="A0A9N9NYE6"/>
<dbReference type="EMBL" id="CAJVPZ010044743">
    <property type="protein sequence ID" value="CAG8768036.1"/>
    <property type="molecule type" value="Genomic_DNA"/>
</dbReference>
<name>A0A9N9NYE6_9GLOM</name>
<protein>
    <submittedName>
        <fullName evidence="1">6294_t:CDS:1</fullName>
    </submittedName>
</protein>
<evidence type="ECO:0000313" key="1">
    <source>
        <dbReference type="EMBL" id="CAG8768036.1"/>
    </source>
</evidence>
<reference evidence="1" key="1">
    <citation type="submission" date="2021-06" db="EMBL/GenBank/DDBJ databases">
        <authorList>
            <person name="Kallberg Y."/>
            <person name="Tangrot J."/>
            <person name="Rosling A."/>
        </authorList>
    </citation>
    <scope>NUCLEOTIDE SEQUENCE</scope>
    <source>
        <strain evidence="1">IN212</strain>
    </source>
</reference>
<dbReference type="Proteomes" id="UP000789396">
    <property type="component" value="Unassembled WGS sequence"/>
</dbReference>
<organism evidence="1 2">
    <name type="scientific">Racocetra fulgida</name>
    <dbReference type="NCBI Taxonomy" id="60492"/>
    <lineage>
        <taxon>Eukaryota</taxon>
        <taxon>Fungi</taxon>
        <taxon>Fungi incertae sedis</taxon>
        <taxon>Mucoromycota</taxon>
        <taxon>Glomeromycotina</taxon>
        <taxon>Glomeromycetes</taxon>
        <taxon>Diversisporales</taxon>
        <taxon>Gigasporaceae</taxon>
        <taxon>Racocetra</taxon>
    </lineage>
</organism>